<dbReference type="Proteomes" id="UP001224890">
    <property type="component" value="Unassembled WGS sequence"/>
</dbReference>
<proteinExistence type="predicted"/>
<name>A0AAJ0AT82_9PEZI</name>
<comment type="caution">
    <text evidence="1">The sequence shown here is derived from an EMBL/GenBank/DDBJ whole genome shotgun (WGS) entry which is preliminary data.</text>
</comment>
<dbReference type="EMBL" id="JAHMHR010000007">
    <property type="protein sequence ID" value="KAK1689932.1"/>
    <property type="molecule type" value="Genomic_DNA"/>
</dbReference>
<organism evidence="1 2">
    <name type="scientific">Colletotrichum godetiae</name>
    <dbReference type="NCBI Taxonomy" id="1209918"/>
    <lineage>
        <taxon>Eukaryota</taxon>
        <taxon>Fungi</taxon>
        <taxon>Dikarya</taxon>
        <taxon>Ascomycota</taxon>
        <taxon>Pezizomycotina</taxon>
        <taxon>Sordariomycetes</taxon>
        <taxon>Hypocreomycetidae</taxon>
        <taxon>Glomerellales</taxon>
        <taxon>Glomerellaceae</taxon>
        <taxon>Colletotrichum</taxon>
        <taxon>Colletotrichum acutatum species complex</taxon>
    </lineage>
</organism>
<dbReference type="RefSeq" id="XP_060433627.1">
    <property type="nucleotide sequence ID" value="XM_060574099.1"/>
</dbReference>
<protein>
    <submittedName>
        <fullName evidence="1">Uncharacterized protein</fullName>
    </submittedName>
</protein>
<reference evidence="1" key="1">
    <citation type="submission" date="2021-06" db="EMBL/GenBank/DDBJ databases">
        <title>Comparative genomics, transcriptomics and evolutionary studies reveal genomic signatures of adaptation to plant cell wall in hemibiotrophic fungi.</title>
        <authorList>
            <consortium name="DOE Joint Genome Institute"/>
            <person name="Baroncelli R."/>
            <person name="Diaz J.F."/>
            <person name="Benocci T."/>
            <person name="Peng M."/>
            <person name="Battaglia E."/>
            <person name="Haridas S."/>
            <person name="Andreopoulos W."/>
            <person name="Labutti K."/>
            <person name="Pangilinan J."/>
            <person name="Floch G.L."/>
            <person name="Makela M.R."/>
            <person name="Henrissat B."/>
            <person name="Grigoriev I.V."/>
            <person name="Crouch J.A."/>
            <person name="De Vries R.P."/>
            <person name="Sukno S.A."/>
            <person name="Thon M.R."/>
        </authorList>
    </citation>
    <scope>NUCLEOTIDE SEQUENCE</scope>
    <source>
        <strain evidence="1">CBS 193.32</strain>
    </source>
</reference>
<accession>A0AAJ0AT82</accession>
<gene>
    <name evidence="1" type="ORF">BDP55DRAFT_652075</name>
</gene>
<dbReference type="GeneID" id="85458625"/>
<keyword evidence="2" id="KW-1185">Reference proteome</keyword>
<dbReference type="AlphaFoldDB" id="A0AAJ0AT82"/>
<evidence type="ECO:0000313" key="2">
    <source>
        <dbReference type="Proteomes" id="UP001224890"/>
    </source>
</evidence>
<evidence type="ECO:0000313" key="1">
    <source>
        <dbReference type="EMBL" id="KAK1689932.1"/>
    </source>
</evidence>
<sequence>MLFPTYVFAGCIFSRQDAPKTFTKKFVTQQLEYLFLAECSDEGLIDPNMSRERGKLVMKAVTAMPCLRDLRLHTYSYLDCSELEKIAKHVSRLETLSSVVREEENSTWTLRALESFKHLTGLTVLGHTMFSAREILYWVDCLKCHQRPGGFRLSLPAQDRQSRYWGSGVRDDGFSVPNDPATVILQRMLKSLVVYLRGDIWRGNDNEADEDRMFVNIWADIRGPAGGLQRLRGSGPYEPWTGLIENMGMHIAWSPIH</sequence>